<keyword evidence="4 6" id="KW-1133">Transmembrane helix</keyword>
<keyword evidence="2" id="KW-1003">Cell membrane</keyword>
<feature type="transmembrane region" description="Helical" evidence="6">
    <location>
        <begin position="205"/>
        <end position="230"/>
    </location>
</feature>
<accession>A0A0S7YDA5</accession>
<dbReference type="NCBIfam" id="TIGR00374">
    <property type="entry name" value="flippase-like domain"/>
    <property type="match status" value="1"/>
</dbReference>
<organism evidence="7 8">
    <name type="scientific">candidate division TA06 bacterium DG_78</name>
    <dbReference type="NCBI Taxonomy" id="1703772"/>
    <lineage>
        <taxon>Bacteria</taxon>
        <taxon>Bacteria division TA06</taxon>
    </lineage>
</organism>
<reference evidence="7 8" key="1">
    <citation type="journal article" date="2015" name="Microbiome">
        <title>Genomic resolution of linkages in carbon, nitrogen, and sulfur cycling among widespread estuary sediment bacteria.</title>
        <authorList>
            <person name="Baker B.J."/>
            <person name="Lazar C.S."/>
            <person name="Teske A.P."/>
            <person name="Dick G.J."/>
        </authorList>
    </citation>
    <scope>NUCLEOTIDE SEQUENCE [LARGE SCALE GENOMIC DNA]</scope>
    <source>
        <strain evidence="7">DG_78</strain>
    </source>
</reference>
<feature type="transmembrane region" description="Helical" evidence="6">
    <location>
        <begin position="285"/>
        <end position="310"/>
    </location>
</feature>
<feature type="transmembrane region" description="Helical" evidence="6">
    <location>
        <begin position="242"/>
        <end position="265"/>
    </location>
</feature>
<evidence type="ECO:0000256" key="1">
    <source>
        <dbReference type="ARBA" id="ARBA00004651"/>
    </source>
</evidence>
<comment type="subcellular location">
    <subcellularLocation>
        <location evidence="1">Cell membrane</location>
        <topology evidence="1">Multi-pass membrane protein</topology>
    </subcellularLocation>
</comment>
<keyword evidence="5 6" id="KW-0472">Membrane</keyword>
<name>A0A0S7YDA5_UNCT6</name>
<evidence type="ECO:0000256" key="2">
    <source>
        <dbReference type="ARBA" id="ARBA00022475"/>
    </source>
</evidence>
<sequence>KETLKRLTTVLRIVVGIGLIVFLLWRLDINQLLTKISGINVLYLSYGLIPYFLFVIVSAWRWQVLLDYKKFQIPFPRTTVIYFIALFFNNLLPTTIGGDGIRVLYSMGKRKADSLAVVLTDRILGFIGLFIFALIAVLYLWIEKRQTEFLLYMSVGLVILIIVAYILFSERAYKRISPVVRKIKIFKLGERLSRLHDSFTDFGRAWGPITLCTVHSIIIQVLLAVGPFLVLRALGNYEVGILPFFIYLPIINVVSMIPISLNGIGVRESFFVLLFSRVGLSGETALAVSIISFLLIFLWSILGGIFFIVYKKK</sequence>
<dbReference type="PANTHER" id="PTHR40277:SF1">
    <property type="entry name" value="BLL5419 PROTEIN"/>
    <property type="match status" value="1"/>
</dbReference>
<dbReference type="AlphaFoldDB" id="A0A0S7YDA5"/>
<dbReference type="InterPro" id="IPR022791">
    <property type="entry name" value="L-PG_synthase/AglD"/>
</dbReference>
<feature type="transmembrane region" description="Helical" evidence="6">
    <location>
        <begin position="39"/>
        <end position="60"/>
    </location>
</feature>
<feature type="transmembrane region" description="Helical" evidence="6">
    <location>
        <begin position="7"/>
        <end position="27"/>
    </location>
</feature>
<evidence type="ECO:0000256" key="4">
    <source>
        <dbReference type="ARBA" id="ARBA00022989"/>
    </source>
</evidence>
<gene>
    <name evidence="7" type="ORF">AMJ52_06060</name>
</gene>
<proteinExistence type="predicted"/>
<dbReference type="EMBL" id="LJNI01000070">
    <property type="protein sequence ID" value="KPJ72515.1"/>
    <property type="molecule type" value="Genomic_DNA"/>
</dbReference>
<dbReference type="Pfam" id="PF03706">
    <property type="entry name" value="LPG_synthase_TM"/>
    <property type="match status" value="1"/>
</dbReference>
<dbReference type="GO" id="GO:0005886">
    <property type="term" value="C:plasma membrane"/>
    <property type="evidence" value="ECO:0007669"/>
    <property type="project" value="UniProtKB-SubCell"/>
</dbReference>
<keyword evidence="3 6" id="KW-0812">Transmembrane</keyword>
<comment type="caution">
    <text evidence="7">The sequence shown here is derived from an EMBL/GenBank/DDBJ whole genome shotgun (WGS) entry which is preliminary data.</text>
</comment>
<feature type="transmembrane region" description="Helical" evidence="6">
    <location>
        <begin position="149"/>
        <end position="168"/>
    </location>
</feature>
<dbReference type="Proteomes" id="UP000051012">
    <property type="component" value="Unassembled WGS sequence"/>
</dbReference>
<evidence type="ECO:0000256" key="5">
    <source>
        <dbReference type="ARBA" id="ARBA00023136"/>
    </source>
</evidence>
<evidence type="ECO:0008006" key="9">
    <source>
        <dbReference type="Google" id="ProtNLM"/>
    </source>
</evidence>
<dbReference type="PANTHER" id="PTHR40277">
    <property type="entry name" value="BLL5419 PROTEIN"/>
    <property type="match status" value="1"/>
</dbReference>
<feature type="transmembrane region" description="Helical" evidence="6">
    <location>
        <begin position="123"/>
        <end position="142"/>
    </location>
</feature>
<protein>
    <recommendedName>
        <fullName evidence="9">Flippase-like domain-containing protein</fullName>
    </recommendedName>
</protein>
<evidence type="ECO:0000313" key="7">
    <source>
        <dbReference type="EMBL" id="KPJ72515.1"/>
    </source>
</evidence>
<evidence type="ECO:0000256" key="6">
    <source>
        <dbReference type="SAM" id="Phobius"/>
    </source>
</evidence>
<feature type="non-terminal residue" evidence="7">
    <location>
        <position position="1"/>
    </location>
</feature>
<evidence type="ECO:0000313" key="8">
    <source>
        <dbReference type="Proteomes" id="UP000051012"/>
    </source>
</evidence>
<evidence type="ECO:0000256" key="3">
    <source>
        <dbReference type="ARBA" id="ARBA00022692"/>
    </source>
</evidence>
<feature type="transmembrane region" description="Helical" evidence="6">
    <location>
        <begin position="80"/>
        <end position="103"/>
    </location>
</feature>